<protein>
    <recommendedName>
        <fullName evidence="3">Restriction endonuclease</fullName>
    </recommendedName>
</protein>
<keyword evidence="2" id="KW-1185">Reference proteome</keyword>
<proteinExistence type="predicted"/>
<organism evidence="1 2">
    <name type="scientific">Mucilaginibacter ximonensis</name>
    <dbReference type="NCBI Taxonomy" id="538021"/>
    <lineage>
        <taxon>Bacteria</taxon>
        <taxon>Pseudomonadati</taxon>
        <taxon>Bacteroidota</taxon>
        <taxon>Sphingobacteriia</taxon>
        <taxon>Sphingobacteriales</taxon>
        <taxon>Sphingobacteriaceae</taxon>
        <taxon>Mucilaginibacter</taxon>
    </lineage>
</organism>
<accession>A0ABW5YAH6</accession>
<evidence type="ECO:0000313" key="1">
    <source>
        <dbReference type="EMBL" id="MFD2871984.1"/>
    </source>
</evidence>
<dbReference type="EMBL" id="JBHUPD010000001">
    <property type="protein sequence ID" value="MFD2871984.1"/>
    <property type="molecule type" value="Genomic_DNA"/>
</dbReference>
<gene>
    <name evidence="1" type="ORF">ACFS5N_05860</name>
</gene>
<dbReference type="RefSeq" id="WP_377183201.1">
    <property type="nucleotide sequence ID" value="NZ_JBHUPD010000001.1"/>
</dbReference>
<sequence>MTTIEAIVEKKKALLSGELAHLLAEANGIEINAARKRVERAKSPVHKIKGLFADNQSFVYHSSAYNSGTYFDELVQSFEKAATRCAVLLEAIDYHHGLIDKNELANYAMSPVHNIIGHMNFYTIVDKLIELNVLSDYDDNLYTLNGYISPAEPNISHFKAIQLAKKLLLQNLKTWSGHIGLGSFNAGTFDSVVAGFQFAYTAPSYLHGFVKYKDGVPQPGFLVADILIGNVTSTKSIHFFLQKLAVIRASNKGIRLLPVLIVDGLEPEAFQALRKAGVMIGSVKELFGDNYNELIKDLIATITNAGTILKKDPEKYIHLMTQLTKLVDGKTNNLKGELFELAVGYYYGQHCQFLEIGKKVVPEPWEKKRDIDVMALYQDEVRIVECKGYNYPVDVDYVDRYLGEILPAIFKWQKKTFPEKKCAFELWSTGGFTAKALEKLDEARSKTKKYSVNYLQKPDILAKAAELKTSKFSEILKEYFFKDVA</sequence>
<comment type="caution">
    <text evidence="1">The sequence shown here is derived from an EMBL/GenBank/DDBJ whole genome shotgun (WGS) entry which is preliminary data.</text>
</comment>
<evidence type="ECO:0008006" key="3">
    <source>
        <dbReference type="Google" id="ProtNLM"/>
    </source>
</evidence>
<dbReference type="Proteomes" id="UP001597557">
    <property type="component" value="Unassembled WGS sequence"/>
</dbReference>
<evidence type="ECO:0000313" key="2">
    <source>
        <dbReference type="Proteomes" id="UP001597557"/>
    </source>
</evidence>
<name>A0ABW5YAH6_9SPHI</name>
<dbReference type="SUPFAM" id="SSF52980">
    <property type="entry name" value="Restriction endonuclease-like"/>
    <property type="match status" value="1"/>
</dbReference>
<dbReference type="InterPro" id="IPR011335">
    <property type="entry name" value="Restrct_endonuc-II-like"/>
</dbReference>
<reference evidence="2" key="1">
    <citation type="journal article" date="2019" name="Int. J. Syst. Evol. Microbiol.">
        <title>The Global Catalogue of Microorganisms (GCM) 10K type strain sequencing project: providing services to taxonomists for standard genome sequencing and annotation.</title>
        <authorList>
            <consortium name="The Broad Institute Genomics Platform"/>
            <consortium name="The Broad Institute Genome Sequencing Center for Infectious Disease"/>
            <person name="Wu L."/>
            <person name="Ma J."/>
        </authorList>
    </citation>
    <scope>NUCLEOTIDE SEQUENCE [LARGE SCALE GENOMIC DNA]</scope>
    <source>
        <strain evidence="2">KCTC 22437</strain>
    </source>
</reference>